<dbReference type="InterPro" id="IPR005814">
    <property type="entry name" value="Aminotrans_3"/>
</dbReference>
<comment type="similarity">
    <text evidence="1">Belongs to the class-III pyridoxal-phosphate-dependent aminotransferase family.</text>
</comment>
<name>A0A8K0S9H8_9HYPO</name>
<evidence type="ECO:0000313" key="4">
    <source>
        <dbReference type="Proteomes" id="UP000813427"/>
    </source>
</evidence>
<dbReference type="GO" id="GO:0008483">
    <property type="term" value="F:transaminase activity"/>
    <property type="evidence" value="ECO:0007669"/>
    <property type="project" value="InterPro"/>
</dbReference>
<dbReference type="GO" id="GO:0005829">
    <property type="term" value="C:cytosol"/>
    <property type="evidence" value="ECO:0007669"/>
    <property type="project" value="TreeGrafter"/>
</dbReference>
<dbReference type="Gene3D" id="3.90.1150.10">
    <property type="entry name" value="Aspartate Aminotransferase, domain 1"/>
    <property type="match status" value="2"/>
</dbReference>
<dbReference type="InterPro" id="IPR015424">
    <property type="entry name" value="PyrdxlP-dep_Trfase"/>
</dbReference>
<dbReference type="GO" id="GO:0030170">
    <property type="term" value="F:pyridoxal phosphate binding"/>
    <property type="evidence" value="ECO:0007669"/>
    <property type="project" value="InterPro"/>
</dbReference>
<dbReference type="InterPro" id="IPR015421">
    <property type="entry name" value="PyrdxlP-dep_Trfase_major"/>
</dbReference>
<keyword evidence="2" id="KW-0663">Pyridoxal phosphate</keyword>
<comment type="caution">
    <text evidence="3">The sequence shown here is derived from an EMBL/GenBank/DDBJ whole genome shotgun (WGS) entry which is preliminary data.</text>
</comment>
<dbReference type="PANTHER" id="PTHR43094:SF1">
    <property type="entry name" value="AMINOTRANSFERASE CLASS-III"/>
    <property type="match status" value="1"/>
</dbReference>
<dbReference type="EMBL" id="JAGPXF010000001">
    <property type="protein sequence ID" value="KAH7263287.1"/>
    <property type="molecule type" value="Genomic_DNA"/>
</dbReference>
<organism evidence="3 4">
    <name type="scientific">Fusarium tricinctum</name>
    <dbReference type="NCBI Taxonomy" id="61284"/>
    <lineage>
        <taxon>Eukaryota</taxon>
        <taxon>Fungi</taxon>
        <taxon>Dikarya</taxon>
        <taxon>Ascomycota</taxon>
        <taxon>Pezizomycotina</taxon>
        <taxon>Sordariomycetes</taxon>
        <taxon>Hypocreomycetidae</taxon>
        <taxon>Hypocreales</taxon>
        <taxon>Nectriaceae</taxon>
        <taxon>Fusarium</taxon>
        <taxon>Fusarium tricinctum species complex</taxon>
    </lineage>
</organism>
<accession>A0A8K0S9H8</accession>
<dbReference type="AlphaFoldDB" id="A0A8K0S9H8"/>
<dbReference type="Pfam" id="PF00202">
    <property type="entry name" value="Aminotran_3"/>
    <property type="match status" value="1"/>
</dbReference>
<keyword evidence="4" id="KW-1185">Reference proteome</keyword>
<dbReference type="Proteomes" id="UP000813427">
    <property type="component" value="Unassembled WGS sequence"/>
</dbReference>
<proteinExistence type="inferred from homology"/>
<gene>
    <name evidence="3" type="ORF">BKA59DRAFT_551447</name>
</gene>
<protein>
    <submittedName>
        <fullName evidence="3">Pyridoxal phosphate-dependent transferase</fullName>
    </submittedName>
</protein>
<evidence type="ECO:0000256" key="1">
    <source>
        <dbReference type="ARBA" id="ARBA00008954"/>
    </source>
</evidence>
<keyword evidence="3" id="KW-0808">Transferase</keyword>
<dbReference type="InterPro" id="IPR015422">
    <property type="entry name" value="PyrdxlP-dep_Trfase_small"/>
</dbReference>
<dbReference type="SUPFAM" id="SSF53383">
    <property type="entry name" value="PLP-dependent transferases"/>
    <property type="match status" value="2"/>
</dbReference>
<dbReference type="Gene3D" id="3.40.640.10">
    <property type="entry name" value="Type I PLP-dependent aspartate aminotransferase-like (Major domain)"/>
    <property type="match status" value="1"/>
</dbReference>
<reference evidence="3" key="1">
    <citation type="journal article" date="2021" name="Nat. Commun.">
        <title>Genetic determinants of endophytism in the Arabidopsis root mycobiome.</title>
        <authorList>
            <person name="Mesny F."/>
            <person name="Miyauchi S."/>
            <person name="Thiergart T."/>
            <person name="Pickel B."/>
            <person name="Atanasova L."/>
            <person name="Karlsson M."/>
            <person name="Huettel B."/>
            <person name="Barry K.W."/>
            <person name="Haridas S."/>
            <person name="Chen C."/>
            <person name="Bauer D."/>
            <person name="Andreopoulos W."/>
            <person name="Pangilinan J."/>
            <person name="LaButti K."/>
            <person name="Riley R."/>
            <person name="Lipzen A."/>
            <person name="Clum A."/>
            <person name="Drula E."/>
            <person name="Henrissat B."/>
            <person name="Kohler A."/>
            <person name="Grigoriev I.V."/>
            <person name="Martin F.M."/>
            <person name="Hacquard S."/>
        </authorList>
    </citation>
    <scope>NUCLEOTIDE SEQUENCE</scope>
    <source>
        <strain evidence="3">MPI-SDFR-AT-0068</strain>
    </source>
</reference>
<dbReference type="OrthoDB" id="5419315at2759"/>
<evidence type="ECO:0000313" key="3">
    <source>
        <dbReference type="EMBL" id="KAH7263287.1"/>
    </source>
</evidence>
<dbReference type="PANTHER" id="PTHR43094">
    <property type="entry name" value="AMINOTRANSFERASE"/>
    <property type="match status" value="1"/>
</dbReference>
<sequence>MAHPYVSNSNLLHRSFAQRPEKVISASGVSLFLKSGREVLDASAGPAVSCLGFGRPEITKIMCGMRKTGTMHGWEQEEISGPDIQMIGKALGGGFVLLSGVFLRDKIFDALADGSGGLAHGHTFQAHPVACAAALEVQRIIREENLLTKVQEMGKALKTLLKANNGPLEFVGDIRGRGLFWAVEFVQDTRSKTPFPASMRLCHRIVDKALELGLNILGKLGDTGDVHVDHVIISPLYVVTKNELDHTVGILQEAIKSVTSEVVKALEACLSTSKST</sequence>
<evidence type="ECO:0000256" key="2">
    <source>
        <dbReference type="ARBA" id="ARBA00022898"/>
    </source>
</evidence>